<feature type="transmembrane region" description="Helical" evidence="1">
    <location>
        <begin position="192"/>
        <end position="214"/>
    </location>
</feature>
<dbReference type="Proteomes" id="UP000465778">
    <property type="component" value="Unassembled WGS sequence"/>
</dbReference>
<dbReference type="AlphaFoldDB" id="A0A800MWK5"/>
<dbReference type="EMBL" id="VDEM01000025">
    <property type="protein sequence ID" value="KAF0823716.1"/>
    <property type="molecule type" value="Genomic_DNA"/>
</dbReference>
<feature type="transmembrane region" description="Helical" evidence="1">
    <location>
        <begin position="116"/>
        <end position="139"/>
    </location>
</feature>
<accession>A0A800MWK5</accession>
<feature type="transmembrane region" description="Helical" evidence="1">
    <location>
        <begin position="159"/>
        <end position="180"/>
    </location>
</feature>
<evidence type="ECO:0000313" key="2">
    <source>
        <dbReference type="EMBL" id="KAF0823716.1"/>
    </source>
</evidence>
<dbReference type="OrthoDB" id="2455856at2"/>
<name>A0A800MWK5_CYTFI</name>
<gene>
    <name evidence="2" type="ORF">KIS1582_2444</name>
</gene>
<organism evidence="2 3">
    <name type="scientific">Cytobacillus firmus</name>
    <name type="common">Bacillus firmus</name>
    <dbReference type="NCBI Taxonomy" id="1399"/>
    <lineage>
        <taxon>Bacteria</taxon>
        <taxon>Bacillati</taxon>
        <taxon>Bacillota</taxon>
        <taxon>Bacilli</taxon>
        <taxon>Bacillales</taxon>
        <taxon>Bacillaceae</taxon>
        <taxon>Cytobacillus</taxon>
    </lineage>
</organism>
<comment type="caution">
    <text evidence="2">The sequence shown here is derived from an EMBL/GenBank/DDBJ whole genome shotgun (WGS) entry which is preliminary data.</text>
</comment>
<feature type="transmembrane region" description="Helical" evidence="1">
    <location>
        <begin position="73"/>
        <end position="104"/>
    </location>
</feature>
<evidence type="ECO:0000256" key="1">
    <source>
        <dbReference type="SAM" id="Phobius"/>
    </source>
</evidence>
<dbReference type="RefSeq" id="WP_159345230.1">
    <property type="nucleotide sequence ID" value="NZ_JBALOT010000041.1"/>
</dbReference>
<sequence>MGYRVPLLRGLKEPYLISHQLRKEERLSGLWKQVLLVMLLSALVYGLSAYFGIGSEQTSRSLTDMSRSEYELYKLFFGGGQIVFGVIYAAMIIFVPSLLFWTLVDVEYRKLISIQLMVMLILLMEKAINIPLFLILGLNSESSLFSLGIIAQAASFPELLIYTFSVITLFKIWTFVLQYKYLKVVSERSPRFLIFMLIGTHLFFVIVSALLSSIQLEKLI</sequence>
<proteinExistence type="predicted"/>
<feature type="transmembrane region" description="Helical" evidence="1">
    <location>
        <begin position="30"/>
        <end position="53"/>
    </location>
</feature>
<evidence type="ECO:0008006" key="4">
    <source>
        <dbReference type="Google" id="ProtNLM"/>
    </source>
</evidence>
<protein>
    <recommendedName>
        <fullName evidence="4">Yip1 domain-containing protein</fullName>
    </recommendedName>
</protein>
<reference evidence="2 3" key="1">
    <citation type="journal article" date="2020" name="G3 (Bethesda)">
        <title>Whole Genome Sequencing and Comparative Genomics of Two Nematicidal Bacillus Strains Reveals a Wide Range of Possible Virulence Factors.</title>
        <authorList>
            <person name="Susic N."/>
            <person name="Janezic S."/>
            <person name="Rupnik M."/>
            <person name="Geric Stare B."/>
        </authorList>
    </citation>
    <scope>NUCLEOTIDE SEQUENCE [LARGE SCALE GENOMIC DNA]</scope>
    <source>
        <strain evidence="2 3">I-1582</strain>
    </source>
</reference>
<keyword evidence="1" id="KW-0812">Transmembrane</keyword>
<evidence type="ECO:0000313" key="3">
    <source>
        <dbReference type="Proteomes" id="UP000465778"/>
    </source>
</evidence>
<keyword evidence="1" id="KW-0472">Membrane</keyword>
<keyword evidence="1" id="KW-1133">Transmembrane helix</keyword>